<sequence length="1436" mass="162663">MHCITEHYSTEDGLSHDVITSIFKDRQGYMWFGTWDGLNRFDGRKFTVFKSLAGDSSQINNNRIDQITEDNYDHLWIKAYDSQIYRFDKKTGRFLSLAIILNLKEKINFDKILCLDQDALWISTLVNGIICVKGINTERISYRHYIKNAITPSGPPSKKFKFFYGDSDGNKWIGTEHGVICLEKRQGNGSYEIADLDKHPEEAFTCVAESKSQLFFGTKSGTLYLYDKQEKQFSKQRISTASINGVLVNRSHTKAYLTTGNGELISFTIGIGLLSRTVYHAGEPLHTIFEDHSGGLWIEPGTKGAIRFDLLTQKFTTFIQKNDAQKTNFANHFKVIEDKNGVVWCVLRDGGFGYYDNVSEQFNYFYNEPGSNSRRFSNLVTTVYYDPAGIFWLHTDEHGLEKIIFPPNVFQTSLLNEHADFQSDNEVRGICADRQNRLWFGLKNGQVLVYKNGQRLPVTFTNFVGENIGAVYCITQDHNGVIWMGTKTKGLYQATPTDPSELHYRLVNYRYNPSDPASINSDEIYSIKEDKEGRIWIGTFDNGLCLLNRNNGNISFTRLSENGTGYPQTCLKIRHLATDVKGRLWIATTGGLVILNYKNGKLLYETYKKIPGDPESLGNNDIQHIYRDSKNQMWLVTSGGGLNLAVDDPQTGLQKFKAYTSKQGLANDYVMSCIGDGYHHLWLATKAGLSMFDLNTRKFKNFNSYDGIPKKGFSESSCQATKDGKLVFGAVRGYMVFDPSQVKNDAINANLVLTNLQVNNRDVAIKDSTRILNRDINYSDGVRLKYDQNIFSLDYAVLDYRSGNHLTIAYRLKGFDNEWHEDSDQQRATYTNLPAGSYTFEIKCDDPDRFINVPYKSLAITVLAAPWATWWAYIIYAIIIYAILAAIRQNALTMLKLKQKVAVEQKMTELKLSFFTNISHELRTPLTLIINPINELVQRAYLSRDDRQYLTIIQRNANRMVRFVNQLLDFRKVQSGKAKLNLSAINMVELITDVAGYFEEMRQLKNIEFAFKTDVDTAMVWLDPEKIETVLYNLIANAYKFTPERKKITVHLQMKDTGDMIIDVTDEGCGVLPSEIDSLFDLYTEGSHPNTGHLKGTGIGLALSKELVELHRGTICAQNREPGGLWVRITLPVNTVKTIPPVDAAVPEDKQSSVLLQPTNTGLKNEQTIYAGLNNEPLLVLVEDNQDMRELIRMQLSGKYRIETADDGVEGWEKILKLQPDVILSDVMMPRMDGLELLGKIRNDAATSHIPVVLLTAKTAVESQIAGLNYGADYYITKPFDTAFLLTTLKNIIERRSRLVNEMMTGKAVVSLNPGDIIVTSKDEIFLKKVLEQIDAGMDNPDFNIESVAEVINMSRQTFYRKLKSLTQFSPVEFVRDHRLLRAQQLLDAGSDNISQIAYAVGFNSPKYFATCFKAKFNISPSDYQKTSKSSSGLIQ</sequence>
<keyword evidence="5" id="KW-0238">DNA-binding</keyword>
<dbReference type="RefSeq" id="WP_321561989.1">
    <property type="nucleotide sequence ID" value="NZ_CP139558.1"/>
</dbReference>
<evidence type="ECO:0000259" key="9">
    <source>
        <dbReference type="PROSITE" id="PS50109"/>
    </source>
</evidence>
<protein>
    <recommendedName>
        <fullName evidence="2">histidine kinase</fullName>
        <ecNumber evidence="2">2.7.13.3</ecNumber>
    </recommendedName>
</protein>
<dbReference type="InterPro" id="IPR005467">
    <property type="entry name" value="His_kinase_dom"/>
</dbReference>
<dbReference type="Pfam" id="PF00072">
    <property type="entry name" value="Response_reg"/>
    <property type="match status" value="1"/>
</dbReference>
<dbReference type="PRINTS" id="PR00344">
    <property type="entry name" value="BCTRLSENSOR"/>
</dbReference>
<evidence type="ECO:0000256" key="6">
    <source>
        <dbReference type="ARBA" id="ARBA00023163"/>
    </source>
</evidence>
<dbReference type="PROSITE" id="PS00041">
    <property type="entry name" value="HTH_ARAC_FAMILY_1"/>
    <property type="match status" value="1"/>
</dbReference>
<keyword evidence="6" id="KW-0804">Transcription</keyword>
<evidence type="ECO:0000256" key="4">
    <source>
        <dbReference type="ARBA" id="ARBA00023015"/>
    </source>
</evidence>
<keyword evidence="3 7" id="KW-0597">Phosphoprotein</keyword>
<dbReference type="Gene3D" id="1.10.10.60">
    <property type="entry name" value="Homeodomain-like"/>
    <property type="match status" value="1"/>
</dbReference>
<dbReference type="InterPro" id="IPR036097">
    <property type="entry name" value="HisK_dim/P_sf"/>
</dbReference>
<dbReference type="SUPFAM" id="SSF63829">
    <property type="entry name" value="Calcium-dependent phosphotriesterase"/>
    <property type="match status" value="2"/>
</dbReference>
<dbReference type="CDD" id="cd17574">
    <property type="entry name" value="REC_OmpR"/>
    <property type="match status" value="1"/>
</dbReference>
<dbReference type="SUPFAM" id="SSF55874">
    <property type="entry name" value="ATPase domain of HSP90 chaperone/DNA topoisomerase II/histidine kinase"/>
    <property type="match status" value="1"/>
</dbReference>
<gene>
    <name evidence="11" type="ORF">SNE25_26240</name>
</gene>
<organism evidence="11 12">
    <name type="scientific">Mucilaginibacter sabulilitoris</name>
    <dbReference type="NCBI Taxonomy" id="1173583"/>
    <lineage>
        <taxon>Bacteria</taxon>
        <taxon>Pseudomonadati</taxon>
        <taxon>Bacteroidota</taxon>
        <taxon>Sphingobacteriia</taxon>
        <taxon>Sphingobacteriales</taxon>
        <taxon>Sphingobacteriaceae</taxon>
        <taxon>Mucilaginibacter</taxon>
    </lineage>
</organism>
<dbReference type="Gene3D" id="3.40.50.2300">
    <property type="match status" value="1"/>
</dbReference>
<dbReference type="Gene3D" id="2.130.10.10">
    <property type="entry name" value="YVTN repeat-like/Quinoprotein amine dehydrogenase"/>
    <property type="match status" value="3"/>
</dbReference>
<dbReference type="PROSITE" id="PS50109">
    <property type="entry name" value="HIS_KIN"/>
    <property type="match status" value="1"/>
</dbReference>
<feature type="domain" description="Response regulatory" evidence="10">
    <location>
        <begin position="1178"/>
        <end position="1293"/>
    </location>
</feature>
<evidence type="ECO:0000259" key="8">
    <source>
        <dbReference type="PROSITE" id="PS01124"/>
    </source>
</evidence>
<evidence type="ECO:0000256" key="7">
    <source>
        <dbReference type="PROSITE-ProRule" id="PRU00169"/>
    </source>
</evidence>
<dbReference type="Pfam" id="PF02518">
    <property type="entry name" value="HATPase_c"/>
    <property type="match status" value="1"/>
</dbReference>
<dbReference type="SUPFAM" id="SSF47384">
    <property type="entry name" value="Homodimeric domain of signal transducing histidine kinase"/>
    <property type="match status" value="1"/>
</dbReference>
<dbReference type="InterPro" id="IPR011110">
    <property type="entry name" value="Reg_prop"/>
</dbReference>
<dbReference type="InterPro" id="IPR013783">
    <property type="entry name" value="Ig-like_fold"/>
</dbReference>
<evidence type="ECO:0000256" key="1">
    <source>
        <dbReference type="ARBA" id="ARBA00000085"/>
    </source>
</evidence>
<evidence type="ECO:0000313" key="12">
    <source>
        <dbReference type="Proteomes" id="UP001324380"/>
    </source>
</evidence>
<dbReference type="SUPFAM" id="SSF50998">
    <property type="entry name" value="Quinoprotein alcohol dehydrogenase-like"/>
    <property type="match status" value="1"/>
</dbReference>
<dbReference type="Pfam" id="PF12833">
    <property type="entry name" value="HTH_18"/>
    <property type="match status" value="1"/>
</dbReference>
<dbReference type="InterPro" id="IPR011123">
    <property type="entry name" value="Y_Y_Y"/>
</dbReference>
<evidence type="ECO:0000313" key="11">
    <source>
        <dbReference type="EMBL" id="WPU92829.1"/>
    </source>
</evidence>
<dbReference type="InterPro" id="IPR018060">
    <property type="entry name" value="HTH_AraC"/>
</dbReference>
<dbReference type="Gene3D" id="1.10.287.130">
    <property type="match status" value="1"/>
</dbReference>
<comment type="catalytic activity">
    <reaction evidence="1">
        <text>ATP + protein L-histidine = ADP + protein N-phospho-L-histidine.</text>
        <dbReference type="EC" id="2.7.13.3"/>
    </reaction>
</comment>
<dbReference type="Proteomes" id="UP001324380">
    <property type="component" value="Chromosome"/>
</dbReference>
<dbReference type="InterPro" id="IPR011006">
    <property type="entry name" value="CheY-like_superfamily"/>
</dbReference>
<dbReference type="Gene3D" id="2.60.40.10">
    <property type="entry name" value="Immunoglobulins"/>
    <property type="match status" value="1"/>
</dbReference>
<accession>A0ABZ0TJ56</accession>
<feature type="domain" description="HTH araC/xylS-type" evidence="8">
    <location>
        <begin position="1328"/>
        <end position="1427"/>
    </location>
</feature>
<evidence type="ECO:0000256" key="2">
    <source>
        <dbReference type="ARBA" id="ARBA00012438"/>
    </source>
</evidence>
<dbReference type="SUPFAM" id="SSF46689">
    <property type="entry name" value="Homeodomain-like"/>
    <property type="match status" value="1"/>
</dbReference>
<dbReference type="InterPro" id="IPR015943">
    <property type="entry name" value="WD40/YVTN_repeat-like_dom_sf"/>
</dbReference>
<dbReference type="InterPro" id="IPR003661">
    <property type="entry name" value="HisK_dim/P_dom"/>
</dbReference>
<dbReference type="SMART" id="SM00448">
    <property type="entry name" value="REC"/>
    <property type="match status" value="1"/>
</dbReference>
<dbReference type="Gene3D" id="3.30.565.10">
    <property type="entry name" value="Histidine kinase-like ATPase, C-terminal domain"/>
    <property type="match status" value="1"/>
</dbReference>
<dbReference type="PANTHER" id="PTHR43547">
    <property type="entry name" value="TWO-COMPONENT HISTIDINE KINASE"/>
    <property type="match status" value="1"/>
</dbReference>
<feature type="domain" description="Histidine kinase" evidence="9">
    <location>
        <begin position="917"/>
        <end position="1135"/>
    </location>
</feature>
<keyword evidence="12" id="KW-1185">Reference proteome</keyword>
<dbReference type="SMART" id="SM00342">
    <property type="entry name" value="HTH_ARAC"/>
    <property type="match status" value="1"/>
</dbReference>
<evidence type="ECO:0000259" key="10">
    <source>
        <dbReference type="PROSITE" id="PS50110"/>
    </source>
</evidence>
<dbReference type="InterPro" id="IPR036890">
    <property type="entry name" value="HATPase_C_sf"/>
</dbReference>
<evidence type="ECO:0000256" key="3">
    <source>
        <dbReference type="ARBA" id="ARBA00022553"/>
    </source>
</evidence>
<dbReference type="PROSITE" id="PS01124">
    <property type="entry name" value="HTH_ARAC_FAMILY_2"/>
    <property type="match status" value="1"/>
</dbReference>
<dbReference type="InterPro" id="IPR004358">
    <property type="entry name" value="Sig_transdc_His_kin-like_C"/>
</dbReference>
<feature type="modified residue" description="4-aspartylphosphate" evidence="7">
    <location>
        <position position="1226"/>
    </location>
</feature>
<dbReference type="InterPro" id="IPR001789">
    <property type="entry name" value="Sig_transdc_resp-reg_receiver"/>
</dbReference>
<dbReference type="CDD" id="cd00082">
    <property type="entry name" value="HisKA"/>
    <property type="match status" value="1"/>
</dbReference>
<name>A0ABZ0TJ56_9SPHI</name>
<dbReference type="EC" id="2.7.13.3" evidence="2"/>
<dbReference type="SMART" id="SM00388">
    <property type="entry name" value="HisKA"/>
    <property type="match status" value="1"/>
</dbReference>
<dbReference type="InterPro" id="IPR011047">
    <property type="entry name" value="Quinoprotein_ADH-like_sf"/>
</dbReference>
<dbReference type="PROSITE" id="PS50110">
    <property type="entry name" value="RESPONSE_REGULATORY"/>
    <property type="match status" value="1"/>
</dbReference>
<dbReference type="SUPFAM" id="SSF52172">
    <property type="entry name" value="CheY-like"/>
    <property type="match status" value="1"/>
</dbReference>
<dbReference type="Pfam" id="PF00512">
    <property type="entry name" value="HisKA"/>
    <property type="match status" value="1"/>
</dbReference>
<dbReference type="Pfam" id="PF07495">
    <property type="entry name" value="Y_Y_Y"/>
    <property type="match status" value="1"/>
</dbReference>
<dbReference type="SMART" id="SM00387">
    <property type="entry name" value="HATPase_c"/>
    <property type="match status" value="1"/>
</dbReference>
<dbReference type="InterPro" id="IPR003594">
    <property type="entry name" value="HATPase_dom"/>
</dbReference>
<dbReference type="InterPro" id="IPR018062">
    <property type="entry name" value="HTH_AraC-typ_CS"/>
</dbReference>
<dbReference type="PANTHER" id="PTHR43547:SF2">
    <property type="entry name" value="HYBRID SIGNAL TRANSDUCTION HISTIDINE KINASE C"/>
    <property type="match status" value="1"/>
</dbReference>
<dbReference type="InterPro" id="IPR009057">
    <property type="entry name" value="Homeodomain-like_sf"/>
</dbReference>
<reference evidence="11 12" key="1">
    <citation type="submission" date="2023-11" db="EMBL/GenBank/DDBJ databases">
        <title>Analysis of the Genomes of Mucilaginibacter gossypii cycad 4 and M. sabulilitoris SNA2: microbes with the potential for plant growth promotion.</title>
        <authorList>
            <person name="Hirsch A.M."/>
            <person name="Humm E."/>
            <person name="Rubbi M."/>
            <person name="Del Vecchio G."/>
            <person name="Ha S.M."/>
            <person name="Pellegrini M."/>
            <person name="Gunsalus R.P."/>
        </authorList>
    </citation>
    <scope>NUCLEOTIDE SEQUENCE [LARGE SCALE GENOMIC DNA]</scope>
    <source>
        <strain evidence="11 12">SNA2</strain>
    </source>
</reference>
<dbReference type="EMBL" id="CP139558">
    <property type="protein sequence ID" value="WPU92829.1"/>
    <property type="molecule type" value="Genomic_DNA"/>
</dbReference>
<proteinExistence type="predicted"/>
<evidence type="ECO:0000256" key="5">
    <source>
        <dbReference type="ARBA" id="ARBA00023125"/>
    </source>
</evidence>
<keyword evidence="4" id="KW-0805">Transcription regulation</keyword>
<dbReference type="Pfam" id="PF07494">
    <property type="entry name" value="Reg_prop"/>
    <property type="match status" value="3"/>
</dbReference>